<dbReference type="AlphaFoldDB" id="A0AAV5V311"/>
<proteinExistence type="predicted"/>
<comment type="caution">
    <text evidence="2">The sequence shown here is derived from an EMBL/GenBank/DDBJ whole genome shotgun (WGS) entry which is preliminary data.</text>
</comment>
<evidence type="ECO:0000313" key="2">
    <source>
        <dbReference type="EMBL" id="GMT13981.1"/>
    </source>
</evidence>
<gene>
    <name evidence="2" type="ORF">PFISCL1PPCAC_5278</name>
</gene>
<keyword evidence="1" id="KW-0812">Transmembrane</keyword>
<reference evidence="2" key="1">
    <citation type="submission" date="2023-10" db="EMBL/GenBank/DDBJ databases">
        <title>Genome assembly of Pristionchus species.</title>
        <authorList>
            <person name="Yoshida K."/>
            <person name="Sommer R.J."/>
        </authorList>
    </citation>
    <scope>NUCLEOTIDE SEQUENCE</scope>
    <source>
        <strain evidence="2">RS5133</strain>
    </source>
</reference>
<keyword evidence="1" id="KW-1133">Transmembrane helix</keyword>
<feature type="transmembrane region" description="Helical" evidence="1">
    <location>
        <begin position="86"/>
        <end position="106"/>
    </location>
</feature>
<accession>A0AAV5V311</accession>
<dbReference type="Proteomes" id="UP001432322">
    <property type="component" value="Unassembled WGS sequence"/>
</dbReference>
<organism evidence="2 3">
    <name type="scientific">Pristionchus fissidentatus</name>
    <dbReference type="NCBI Taxonomy" id="1538716"/>
    <lineage>
        <taxon>Eukaryota</taxon>
        <taxon>Metazoa</taxon>
        <taxon>Ecdysozoa</taxon>
        <taxon>Nematoda</taxon>
        <taxon>Chromadorea</taxon>
        <taxon>Rhabditida</taxon>
        <taxon>Rhabditina</taxon>
        <taxon>Diplogasteromorpha</taxon>
        <taxon>Diplogasteroidea</taxon>
        <taxon>Neodiplogasteridae</taxon>
        <taxon>Pristionchus</taxon>
    </lineage>
</organism>
<keyword evidence="3" id="KW-1185">Reference proteome</keyword>
<dbReference type="EMBL" id="BTSY01000002">
    <property type="protein sequence ID" value="GMT13981.1"/>
    <property type="molecule type" value="Genomic_DNA"/>
</dbReference>
<dbReference type="PANTHER" id="PTHR22714">
    <property type="entry name" value="PROTEIN CBG02446-RELATED"/>
    <property type="match status" value="1"/>
</dbReference>
<sequence>MFEARKRCGLTFVNNTLGQLSVHFVFRKGNSILKSWNEAMIHNQPFMVKTFDKYMRDGGYLSNPERCREWDAVTSREGTALSLTDVAGAFVFFVSLLIIAAIVGVGE</sequence>
<evidence type="ECO:0000313" key="3">
    <source>
        <dbReference type="Proteomes" id="UP001432322"/>
    </source>
</evidence>
<name>A0AAV5V311_9BILA</name>
<keyword evidence="1" id="KW-0472">Membrane</keyword>
<protein>
    <submittedName>
        <fullName evidence="2">Uncharacterized protein</fullName>
    </submittedName>
</protein>
<evidence type="ECO:0000256" key="1">
    <source>
        <dbReference type="SAM" id="Phobius"/>
    </source>
</evidence>
<feature type="non-terminal residue" evidence="2">
    <location>
        <position position="107"/>
    </location>
</feature>
<dbReference type="InterPro" id="IPR040128">
    <property type="entry name" value="T25E4.2-like"/>
</dbReference>